<sequence length="78" mass="8672">MVLRFVKICCEREPVIVTSCVIGGIGFLLPLISPVRQAKDGTYLERLEARRAAYQPTEDASPGARSVRSYMRSSWGVL</sequence>
<dbReference type="Proteomes" id="UP000751190">
    <property type="component" value="Unassembled WGS sequence"/>
</dbReference>
<dbReference type="GO" id="GO:0005743">
    <property type="term" value="C:mitochondrial inner membrane"/>
    <property type="evidence" value="ECO:0007669"/>
    <property type="project" value="InterPro"/>
</dbReference>
<keyword evidence="2" id="KW-1185">Reference proteome</keyword>
<reference evidence="1" key="1">
    <citation type="submission" date="2021-05" db="EMBL/GenBank/DDBJ databases">
        <title>The genome of the haptophyte Pavlova lutheri (Diacronema luteri, Pavlovales) - a model for lipid biosynthesis in eukaryotic algae.</title>
        <authorList>
            <person name="Hulatt C.J."/>
            <person name="Posewitz M.C."/>
        </authorList>
    </citation>
    <scope>NUCLEOTIDE SEQUENCE</scope>
    <source>
        <strain evidence="1">NIVA-4/92</strain>
    </source>
</reference>
<dbReference type="EMBL" id="JAGTXO010000012">
    <property type="protein sequence ID" value="KAG8464878.1"/>
    <property type="molecule type" value="Genomic_DNA"/>
</dbReference>
<gene>
    <name evidence="1" type="ORF">KFE25_010246</name>
</gene>
<accession>A0A8J5XI81</accession>
<dbReference type="InterPro" id="IPR026626">
    <property type="entry name" value="NDUFA3"/>
</dbReference>
<evidence type="ECO:0000313" key="1">
    <source>
        <dbReference type="EMBL" id="KAG8464878.1"/>
    </source>
</evidence>
<proteinExistence type="predicted"/>
<name>A0A8J5XI81_DIALT</name>
<dbReference type="Pfam" id="PF14987">
    <property type="entry name" value="NADHdh_A3"/>
    <property type="match status" value="1"/>
</dbReference>
<dbReference type="OrthoDB" id="541556at2759"/>
<protein>
    <submittedName>
        <fullName evidence="1">Uncharacterized protein</fullName>
    </submittedName>
</protein>
<organism evidence="1 2">
    <name type="scientific">Diacronema lutheri</name>
    <name type="common">Unicellular marine alga</name>
    <name type="synonym">Monochrysis lutheri</name>
    <dbReference type="NCBI Taxonomy" id="2081491"/>
    <lineage>
        <taxon>Eukaryota</taxon>
        <taxon>Haptista</taxon>
        <taxon>Haptophyta</taxon>
        <taxon>Pavlovophyceae</taxon>
        <taxon>Pavlovales</taxon>
        <taxon>Pavlovaceae</taxon>
        <taxon>Diacronema</taxon>
    </lineage>
</organism>
<evidence type="ECO:0000313" key="2">
    <source>
        <dbReference type="Proteomes" id="UP000751190"/>
    </source>
</evidence>
<dbReference type="GO" id="GO:0045271">
    <property type="term" value="C:respiratory chain complex I"/>
    <property type="evidence" value="ECO:0007669"/>
    <property type="project" value="InterPro"/>
</dbReference>
<dbReference type="AlphaFoldDB" id="A0A8J5XI81"/>
<comment type="caution">
    <text evidence="1">The sequence shown here is derived from an EMBL/GenBank/DDBJ whole genome shotgun (WGS) entry which is preliminary data.</text>
</comment>